<protein>
    <submittedName>
        <fullName evidence="1">Uncharacterized protein</fullName>
    </submittedName>
</protein>
<dbReference type="Gene3D" id="2.120.10.80">
    <property type="entry name" value="Kelch-type beta propeller"/>
    <property type="match status" value="1"/>
</dbReference>
<keyword evidence="2" id="KW-1185">Reference proteome</keyword>
<dbReference type="OrthoDB" id="1490241at2759"/>
<evidence type="ECO:0000313" key="1">
    <source>
        <dbReference type="EMBL" id="KAF7131512.1"/>
    </source>
</evidence>
<comment type="caution">
    <text evidence="1">The sequence shown here is derived from an EMBL/GenBank/DDBJ whole genome shotgun (WGS) entry which is preliminary data.</text>
</comment>
<reference evidence="1" key="1">
    <citation type="submission" date="2019-11" db="EMBL/GenBank/DDBJ databases">
        <authorList>
            <person name="Liu Y."/>
            <person name="Hou J."/>
            <person name="Li T.-Q."/>
            <person name="Guan C.-H."/>
            <person name="Wu X."/>
            <person name="Wu H.-Z."/>
            <person name="Ling F."/>
            <person name="Zhang R."/>
            <person name="Shi X.-G."/>
            <person name="Ren J.-P."/>
            <person name="Chen E.-F."/>
            <person name="Sun J.-M."/>
        </authorList>
    </citation>
    <scope>NUCLEOTIDE SEQUENCE</scope>
    <source>
        <strain evidence="1">Adult_tree_wgs_1</strain>
        <tissue evidence="1">Leaves</tissue>
    </source>
</reference>
<dbReference type="Pfam" id="PF14223">
    <property type="entry name" value="Retrotran_gag_2"/>
    <property type="match status" value="1"/>
</dbReference>
<sequence>MPSIGEEFYSLAVNVPGEDDVFEIRRGRRGSIPVLTPIKGVSNIPMEGGFAAVHNTVYCIGGDPVKQPKVFGHHRSLPSLFSLDNASRSWKKRPSMRIARSQPQTVAVDCKIYVISGADYGRDPATLWGEVFDTKSGKWVSLSPPSPLPEGYGLFTVAVPDFNKFVLGSYESRNGMLKAAVKCSQAYVIQTPDRICGAVLLKCTVTMTSSVNDDWFYGDENDVAGSKEGGLSPLGLFLCESGFVGGHPQCPVWKRRNEARFPGGFVDCETAKEMCERLKIAYGTTSATRLRALTLKFESYVMDPKHTMAENLRMMSAMIRNLKAAGYALTDEQLVMLLPMSSRHLELEAERMGVLPELAKLHITDVAQRQSSKVKCKGQGKRAGKADYSSSSYVAYNDDAPDSVTWHTRLGTHRYGKLGPRANKQVFIRYSDCSKGYVMYGEHPSADEAVMVHCDSMAALAYTKDPKYHGRTKHIDICFHYIWDMIALGEVTLQCITTGRMVADPLTKANSRDVFQTHVRSMGLCRL</sequence>
<organism evidence="1 2">
    <name type="scientific">Rhododendron simsii</name>
    <name type="common">Sims's rhododendron</name>
    <dbReference type="NCBI Taxonomy" id="118357"/>
    <lineage>
        <taxon>Eukaryota</taxon>
        <taxon>Viridiplantae</taxon>
        <taxon>Streptophyta</taxon>
        <taxon>Embryophyta</taxon>
        <taxon>Tracheophyta</taxon>
        <taxon>Spermatophyta</taxon>
        <taxon>Magnoliopsida</taxon>
        <taxon>eudicotyledons</taxon>
        <taxon>Gunneridae</taxon>
        <taxon>Pentapetalae</taxon>
        <taxon>asterids</taxon>
        <taxon>Ericales</taxon>
        <taxon>Ericaceae</taxon>
        <taxon>Ericoideae</taxon>
        <taxon>Rhodoreae</taxon>
        <taxon>Rhododendron</taxon>
    </lineage>
</organism>
<accession>A0A834GD75</accession>
<dbReference type="InterPro" id="IPR050354">
    <property type="entry name" value="F-box/kelch-repeat_ARATH"/>
</dbReference>
<dbReference type="PANTHER" id="PTHR24414">
    <property type="entry name" value="F-BOX/KELCH-REPEAT PROTEIN SKIP4"/>
    <property type="match status" value="1"/>
</dbReference>
<name>A0A834GD75_RHOSS</name>
<dbReference type="PANTHER" id="PTHR24414:SF23">
    <property type="entry name" value="F-BOX_KELCH-REPEAT PROTEIN SKIP6"/>
    <property type="match status" value="1"/>
</dbReference>
<gene>
    <name evidence="1" type="ORF">RHSIM_Rhsim09G0205400</name>
</gene>
<evidence type="ECO:0000313" key="2">
    <source>
        <dbReference type="Proteomes" id="UP000626092"/>
    </source>
</evidence>
<dbReference type="EMBL" id="WJXA01000009">
    <property type="protein sequence ID" value="KAF7131512.1"/>
    <property type="molecule type" value="Genomic_DNA"/>
</dbReference>
<dbReference type="CDD" id="cd09272">
    <property type="entry name" value="RNase_HI_RT_Ty1"/>
    <property type="match status" value="1"/>
</dbReference>
<dbReference type="AlphaFoldDB" id="A0A834GD75"/>
<dbReference type="InterPro" id="IPR015915">
    <property type="entry name" value="Kelch-typ_b-propeller"/>
</dbReference>
<dbReference type="SUPFAM" id="SSF117281">
    <property type="entry name" value="Kelch motif"/>
    <property type="match status" value="1"/>
</dbReference>
<proteinExistence type="predicted"/>
<dbReference type="Proteomes" id="UP000626092">
    <property type="component" value="Unassembled WGS sequence"/>
</dbReference>